<reference evidence="1" key="1">
    <citation type="submission" date="2020-08" db="EMBL/GenBank/DDBJ databases">
        <title>Genome public.</title>
        <authorList>
            <person name="Liu C."/>
            <person name="Sun Q."/>
        </authorList>
    </citation>
    <scope>NUCLEOTIDE SEQUENCE</scope>
    <source>
        <strain evidence="1">NSJ-12</strain>
    </source>
</reference>
<dbReference type="EMBL" id="JACRSY010000014">
    <property type="protein sequence ID" value="MBC8579876.1"/>
    <property type="molecule type" value="Genomic_DNA"/>
</dbReference>
<comment type="caution">
    <text evidence="1">The sequence shown here is derived from an EMBL/GenBank/DDBJ whole genome shotgun (WGS) entry which is preliminary data.</text>
</comment>
<sequence length="73" mass="9065">MRFFEELQYKARTLLYEKDRQRAIKKQKQTYKRPDKGHSFKENSKVKDLMDSLDEMDAYLEEKVDEWNFKIKK</sequence>
<protein>
    <submittedName>
        <fullName evidence="1">Uncharacterized protein</fullName>
    </submittedName>
</protein>
<dbReference type="Proteomes" id="UP000655830">
    <property type="component" value="Unassembled WGS sequence"/>
</dbReference>
<dbReference type="RefSeq" id="WP_249332783.1">
    <property type="nucleotide sequence ID" value="NZ_JACRSY010000014.1"/>
</dbReference>
<dbReference type="AlphaFoldDB" id="A0A926IET6"/>
<keyword evidence="2" id="KW-1185">Reference proteome</keyword>
<evidence type="ECO:0000313" key="1">
    <source>
        <dbReference type="EMBL" id="MBC8579876.1"/>
    </source>
</evidence>
<gene>
    <name evidence="1" type="ORF">H8718_10090</name>
</gene>
<organism evidence="1 2">
    <name type="scientific">Zhenhengia yiwuensis</name>
    <dbReference type="NCBI Taxonomy" id="2763666"/>
    <lineage>
        <taxon>Bacteria</taxon>
        <taxon>Bacillati</taxon>
        <taxon>Bacillota</taxon>
        <taxon>Clostridia</taxon>
        <taxon>Lachnospirales</taxon>
        <taxon>Lachnospiraceae</taxon>
        <taxon>Zhenhengia</taxon>
    </lineage>
</organism>
<accession>A0A926IET6</accession>
<proteinExistence type="predicted"/>
<name>A0A926IET6_9FIRM</name>
<evidence type="ECO:0000313" key="2">
    <source>
        <dbReference type="Proteomes" id="UP000655830"/>
    </source>
</evidence>